<evidence type="ECO:0000256" key="1">
    <source>
        <dbReference type="SAM" id="MobiDB-lite"/>
    </source>
</evidence>
<name>A0AAD4Z563_PRUDU</name>
<protein>
    <submittedName>
        <fullName evidence="2">Uncharacterized protein</fullName>
    </submittedName>
</protein>
<accession>A0AAD4Z563</accession>
<evidence type="ECO:0000313" key="2">
    <source>
        <dbReference type="EMBL" id="KAI5333220.1"/>
    </source>
</evidence>
<dbReference type="AlphaFoldDB" id="A0AAD4Z563"/>
<sequence>MCVFWLSCCYRRITMEGSSESAWQNSDSSRGLNTSGVSNRNLRIVHAGRFGLSGDASQDSDLRKERDRGCGGTH</sequence>
<dbReference type="Proteomes" id="UP001054821">
    <property type="component" value="Chromosome 4"/>
</dbReference>
<reference evidence="2 3" key="1">
    <citation type="journal article" date="2022" name="G3 (Bethesda)">
        <title>Whole-genome sequence and methylome profiling of the almond [Prunus dulcis (Mill.) D.A. Webb] cultivar 'Nonpareil'.</title>
        <authorList>
            <person name="D'Amico-Willman K.M."/>
            <person name="Ouma W.Z."/>
            <person name="Meulia T."/>
            <person name="Sideli G.M."/>
            <person name="Gradziel T.M."/>
            <person name="Fresnedo-Ramirez J."/>
        </authorList>
    </citation>
    <scope>NUCLEOTIDE SEQUENCE [LARGE SCALE GENOMIC DNA]</scope>
    <source>
        <strain evidence="2">Clone GOH B32 T37-40</strain>
    </source>
</reference>
<feature type="compositionally biased region" description="Basic and acidic residues" evidence="1">
    <location>
        <begin position="60"/>
        <end position="74"/>
    </location>
</feature>
<dbReference type="EMBL" id="JAJFAZ020000004">
    <property type="protein sequence ID" value="KAI5333220.1"/>
    <property type="molecule type" value="Genomic_DNA"/>
</dbReference>
<comment type="caution">
    <text evidence="2">The sequence shown here is derived from an EMBL/GenBank/DDBJ whole genome shotgun (WGS) entry which is preliminary data.</text>
</comment>
<evidence type="ECO:0000313" key="3">
    <source>
        <dbReference type="Proteomes" id="UP001054821"/>
    </source>
</evidence>
<proteinExistence type="predicted"/>
<keyword evidence="3" id="KW-1185">Reference proteome</keyword>
<gene>
    <name evidence="2" type="ORF">L3X38_023350</name>
</gene>
<organism evidence="2 3">
    <name type="scientific">Prunus dulcis</name>
    <name type="common">Almond</name>
    <name type="synonym">Amygdalus dulcis</name>
    <dbReference type="NCBI Taxonomy" id="3755"/>
    <lineage>
        <taxon>Eukaryota</taxon>
        <taxon>Viridiplantae</taxon>
        <taxon>Streptophyta</taxon>
        <taxon>Embryophyta</taxon>
        <taxon>Tracheophyta</taxon>
        <taxon>Spermatophyta</taxon>
        <taxon>Magnoliopsida</taxon>
        <taxon>eudicotyledons</taxon>
        <taxon>Gunneridae</taxon>
        <taxon>Pentapetalae</taxon>
        <taxon>rosids</taxon>
        <taxon>fabids</taxon>
        <taxon>Rosales</taxon>
        <taxon>Rosaceae</taxon>
        <taxon>Amygdaloideae</taxon>
        <taxon>Amygdaleae</taxon>
        <taxon>Prunus</taxon>
    </lineage>
</organism>
<feature type="region of interest" description="Disordered" evidence="1">
    <location>
        <begin position="51"/>
        <end position="74"/>
    </location>
</feature>